<dbReference type="RefSeq" id="XP_007405614.1">
    <property type="nucleotide sequence ID" value="XM_007405552.1"/>
</dbReference>
<dbReference type="OrthoDB" id="3364670at2759"/>
<dbReference type="InParanoid" id="F4R9N8"/>
<reference evidence="2" key="1">
    <citation type="journal article" date="2011" name="Proc. Natl. Acad. Sci. U.S.A.">
        <title>Obligate biotrophy features unraveled by the genomic analysis of rust fungi.</title>
        <authorList>
            <person name="Duplessis S."/>
            <person name="Cuomo C.A."/>
            <person name="Lin Y.-C."/>
            <person name="Aerts A."/>
            <person name="Tisserant E."/>
            <person name="Veneault-Fourrey C."/>
            <person name="Joly D.L."/>
            <person name="Hacquard S."/>
            <person name="Amselem J."/>
            <person name="Cantarel B.L."/>
            <person name="Chiu R."/>
            <person name="Coutinho P.M."/>
            <person name="Feau N."/>
            <person name="Field M."/>
            <person name="Frey P."/>
            <person name="Gelhaye E."/>
            <person name="Goldberg J."/>
            <person name="Grabherr M.G."/>
            <person name="Kodira C.D."/>
            <person name="Kohler A."/>
            <person name="Kuees U."/>
            <person name="Lindquist E.A."/>
            <person name="Lucas S.M."/>
            <person name="Mago R."/>
            <person name="Mauceli E."/>
            <person name="Morin E."/>
            <person name="Murat C."/>
            <person name="Pangilinan J.L."/>
            <person name="Park R."/>
            <person name="Pearson M."/>
            <person name="Quesneville H."/>
            <person name="Rouhier N."/>
            <person name="Sakthikumar S."/>
            <person name="Salamov A.A."/>
            <person name="Schmutz J."/>
            <person name="Selles B."/>
            <person name="Shapiro H."/>
            <person name="Tanguay P."/>
            <person name="Tuskan G.A."/>
            <person name="Henrissat B."/>
            <person name="Van de Peer Y."/>
            <person name="Rouze P."/>
            <person name="Ellis J.G."/>
            <person name="Dodds P.N."/>
            <person name="Schein J.E."/>
            <person name="Zhong S."/>
            <person name="Hamelin R.C."/>
            <person name="Grigoriev I.V."/>
            <person name="Szabo L.J."/>
            <person name="Martin F."/>
        </authorList>
    </citation>
    <scope>NUCLEOTIDE SEQUENCE [LARGE SCALE GENOMIC DNA]</scope>
    <source>
        <strain evidence="2">98AG31 / pathotype 3-4-7</strain>
    </source>
</reference>
<evidence type="ECO:0000313" key="2">
    <source>
        <dbReference type="Proteomes" id="UP000001072"/>
    </source>
</evidence>
<accession>F4R9N8</accession>
<dbReference type="HOGENOM" id="CLU_1090207_0_0_1"/>
<dbReference type="STRING" id="747676.F4R9N8"/>
<sequence length="291" mass="32886">MFADERAHGRLKFGTSVFHAYVHRWSCQLRWNPRLNLGFGLSDGEGSERVWSGLDSLIPPLRYATAQHRVNAIHMRSAHVNSRLRHEAVYHLIRKTTEAKKRLEEASETLRTLSTPGEGCPGRDSAYFEAKWMAQRTRQLDAMTERQQAKRDKIALLLGLEEGLHVTLARLAFMEDTDRRARTQAERNELLALPRTVADIEDWIDAVAIQLGGAEFQNILGAQKNQKTALVALSVARGCLYEAKVGVIESRLRRHRSSGDQRLYVFIQTRPDAYAISATRNESTAAARTPV</sequence>
<dbReference type="VEuPathDB" id="FungiDB:MELLADRAFT_92439"/>
<organism evidence="2">
    <name type="scientific">Melampsora larici-populina (strain 98AG31 / pathotype 3-4-7)</name>
    <name type="common">Poplar leaf rust fungus</name>
    <dbReference type="NCBI Taxonomy" id="747676"/>
    <lineage>
        <taxon>Eukaryota</taxon>
        <taxon>Fungi</taxon>
        <taxon>Dikarya</taxon>
        <taxon>Basidiomycota</taxon>
        <taxon>Pucciniomycotina</taxon>
        <taxon>Pucciniomycetes</taxon>
        <taxon>Pucciniales</taxon>
        <taxon>Melampsoraceae</taxon>
        <taxon>Melampsora</taxon>
    </lineage>
</organism>
<proteinExistence type="predicted"/>
<dbReference type="Proteomes" id="UP000001072">
    <property type="component" value="Unassembled WGS sequence"/>
</dbReference>
<dbReference type="AlphaFoldDB" id="F4R9N8"/>
<dbReference type="InterPro" id="IPR040521">
    <property type="entry name" value="KDZ"/>
</dbReference>
<dbReference type="KEGG" id="mlr:MELLADRAFT_92439"/>
<dbReference type="EMBL" id="GL883093">
    <property type="protein sequence ID" value="EGG11012.1"/>
    <property type="molecule type" value="Genomic_DNA"/>
</dbReference>
<name>F4R9N8_MELLP</name>
<keyword evidence="2" id="KW-1185">Reference proteome</keyword>
<dbReference type="PANTHER" id="PTHR33096:SF1">
    <property type="entry name" value="CXC1-LIKE CYSTEINE CLUSTER ASSOCIATED WITH KDZ TRANSPOSASES DOMAIN-CONTAINING PROTEIN"/>
    <property type="match status" value="1"/>
</dbReference>
<protein>
    <submittedName>
        <fullName evidence="1">Uncharacterized protein</fullName>
    </submittedName>
</protein>
<dbReference type="PANTHER" id="PTHR33096">
    <property type="entry name" value="CXC2 DOMAIN-CONTAINING PROTEIN"/>
    <property type="match status" value="1"/>
</dbReference>
<evidence type="ECO:0000313" key="1">
    <source>
        <dbReference type="EMBL" id="EGG11012.1"/>
    </source>
</evidence>
<dbReference type="Pfam" id="PF18758">
    <property type="entry name" value="KDZ"/>
    <property type="match status" value="1"/>
</dbReference>
<gene>
    <name evidence="1" type="ORF">MELLADRAFT_92439</name>
</gene>
<dbReference type="GeneID" id="18936248"/>